<evidence type="ECO:0000256" key="7">
    <source>
        <dbReference type="ARBA" id="ARBA00022968"/>
    </source>
</evidence>
<keyword evidence="4" id="KW-0328">Glycosyltransferase</keyword>
<dbReference type="InterPro" id="IPR036872">
    <property type="entry name" value="CH_dom_sf"/>
</dbReference>
<evidence type="ECO:0000256" key="3">
    <source>
        <dbReference type="ARBA" id="ARBA00005735"/>
    </source>
</evidence>
<dbReference type="GO" id="GO:0016757">
    <property type="term" value="F:glycosyltransferase activity"/>
    <property type="evidence" value="ECO:0007669"/>
    <property type="project" value="UniProtKB-KW"/>
</dbReference>
<feature type="region of interest" description="Disordered" evidence="11">
    <location>
        <begin position="192"/>
        <end position="212"/>
    </location>
</feature>
<dbReference type="GO" id="GO:0005975">
    <property type="term" value="P:carbohydrate metabolic process"/>
    <property type="evidence" value="ECO:0007669"/>
    <property type="project" value="InterPro"/>
</dbReference>
<dbReference type="SUPFAM" id="SSF53448">
    <property type="entry name" value="Nucleotide-diphospho-sugar transferases"/>
    <property type="match status" value="1"/>
</dbReference>
<dbReference type="InterPro" id="IPR054517">
    <property type="entry name" value="SPEF2_D5"/>
</dbReference>
<dbReference type="EMBL" id="CAVLEF010000280">
    <property type="protein sequence ID" value="CAK1555899.1"/>
    <property type="molecule type" value="Genomic_DNA"/>
</dbReference>
<protein>
    <recommendedName>
        <fullName evidence="12">Calponin-homology (CH) domain-containing protein</fullName>
    </recommendedName>
</protein>
<feature type="domain" description="Calponin-homology (CH)" evidence="12">
    <location>
        <begin position="1"/>
        <end position="107"/>
    </location>
</feature>
<comment type="similarity">
    <text evidence="3">Belongs to the glycosyltransferase 7 family.</text>
</comment>
<dbReference type="SUPFAM" id="SSF47576">
    <property type="entry name" value="Calponin-homology domain, CH-domain"/>
    <property type="match status" value="1"/>
</dbReference>
<dbReference type="Pfam" id="PF06294">
    <property type="entry name" value="CH_2"/>
    <property type="match status" value="1"/>
</dbReference>
<comment type="caution">
    <text evidence="13">The sequence shown here is derived from an EMBL/GenBank/DDBJ whole genome shotgun (WGS) entry which is preliminary data.</text>
</comment>
<feature type="region of interest" description="Disordered" evidence="11">
    <location>
        <begin position="1126"/>
        <end position="1153"/>
    </location>
</feature>
<dbReference type="GO" id="GO:0005737">
    <property type="term" value="C:cytoplasm"/>
    <property type="evidence" value="ECO:0007669"/>
    <property type="project" value="UniProtKB-ARBA"/>
</dbReference>
<keyword evidence="9" id="KW-0472">Membrane</keyword>
<evidence type="ECO:0000256" key="10">
    <source>
        <dbReference type="ARBA" id="ARBA00023180"/>
    </source>
</evidence>
<dbReference type="Pfam" id="PF13733">
    <property type="entry name" value="Glyco_transf_7N"/>
    <property type="match status" value="1"/>
</dbReference>
<dbReference type="PRINTS" id="PR02050">
    <property type="entry name" value="B14GALTRFASE"/>
</dbReference>
<dbReference type="InterPro" id="IPR027995">
    <property type="entry name" value="Galactosyl_T_N"/>
</dbReference>
<keyword evidence="5" id="KW-0808">Transferase</keyword>
<dbReference type="InterPro" id="IPR003859">
    <property type="entry name" value="Galactosyl_T"/>
</dbReference>
<keyword evidence="14" id="KW-1185">Reference proteome</keyword>
<dbReference type="Pfam" id="PF24082">
    <property type="entry name" value="SPEF2_C"/>
    <property type="match status" value="1"/>
</dbReference>
<evidence type="ECO:0000256" key="1">
    <source>
        <dbReference type="ARBA" id="ARBA00004606"/>
    </source>
</evidence>
<evidence type="ECO:0000313" key="13">
    <source>
        <dbReference type="EMBL" id="CAK1555899.1"/>
    </source>
</evidence>
<comment type="subcellular location">
    <subcellularLocation>
        <location evidence="1">Membrane</location>
        <topology evidence="1">Single-pass type II membrane protein</topology>
    </subcellularLocation>
</comment>
<feature type="compositionally biased region" description="Basic and acidic residues" evidence="11">
    <location>
        <begin position="1130"/>
        <end position="1153"/>
    </location>
</feature>
<dbReference type="InterPro" id="IPR029044">
    <property type="entry name" value="Nucleotide-diphossugar_trans"/>
</dbReference>
<dbReference type="Gene3D" id="3.90.550.10">
    <property type="entry name" value="Spore Coat Polysaccharide Biosynthesis Protein SpsA, Chain A"/>
    <property type="match status" value="1"/>
</dbReference>
<evidence type="ECO:0000256" key="6">
    <source>
        <dbReference type="ARBA" id="ARBA00022692"/>
    </source>
</evidence>
<evidence type="ECO:0000256" key="8">
    <source>
        <dbReference type="ARBA" id="ARBA00022989"/>
    </source>
</evidence>
<dbReference type="PANTHER" id="PTHR14919:SF0">
    <property type="entry name" value="SPERM FLAGELLAR PROTEIN 2"/>
    <property type="match status" value="1"/>
</dbReference>
<gene>
    <name evidence="13" type="ORF">LNINA_LOCUS14682</name>
</gene>
<dbReference type="InterPro" id="IPR056199">
    <property type="entry name" value="SPEF2_C"/>
</dbReference>
<organism evidence="13 14">
    <name type="scientific">Leptosia nina</name>
    <dbReference type="NCBI Taxonomy" id="320188"/>
    <lineage>
        <taxon>Eukaryota</taxon>
        <taxon>Metazoa</taxon>
        <taxon>Ecdysozoa</taxon>
        <taxon>Arthropoda</taxon>
        <taxon>Hexapoda</taxon>
        <taxon>Insecta</taxon>
        <taxon>Pterygota</taxon>
        <taxon>Neoptera</taxon>
        <taxon>Endopterygota</taxon>
        <taxon>Lepidoptera</taxon>
        <taxon>Glossata</taxon>
        <taxon>Ditrysia</taxon>
        <taxon>Papilionoidea</taxon>
        <taxon>Pieridae</taxon>
        <taxon>Pierinae</taxon>
        <taxon>Leptosia</taxon>
    </lineage>
</organism>
<dbReference type="InterPro" id="IPR001715">
    <property type="entry name" value="CH_dom"/>
</dbReference>
<sequence length="1950" mass="229045">MAEVLKEWLSQRLQRPIKWEAEEFGDKMKNGHIIACVLESYHVISEEKLYYIRPTDNKDEIKYNWKLLREWLHDIELNLTDTDITSIVEGKGSTILRLFYQLFLHLDKKDRTDFIKKERKMVSTLIEKIDHRFQVDRVIEEKEPVVDDLSRPLINEKLFIEWQRKKEMQVKDTYDFIKHKYTKMIQNLKDKELVKKESPERPKKASSRDKRDMENFCLRHPCKFQNFTYEQLLELDNRFIERKKSLVDTAWAHDYMDNLYTRMNKKTDSEEFQKQLRNVISGSLWDMSVVEEESKLDTHFAKKVMKLSQFEKQMGTQIMETRQQARNLARNRIIGDSEFVEQRTVQFNLFLDNVKEEINMGLVEIDFEKQRQNMLHKKLYAEKMKRKRQHYYEICYDTVLSIIDYATKFAYFKRLLDNDIPDHFIHEWKTLYYKQQPIFDIIDPMEDILKQASLEEETLPEEEEIIRLELDRQEALNKSEFMDYHNYFYPWTLETLIPNYDAESEERKYEYLGTRVLGHLVYTLLEIKYPYPPQRPPADLPNFSSKAFLCGLPDRSITLAMQILLNAKKIHVVRLETAINFCLRRFKTEMIGCTDIDLSFDKFLVIAQEEESKELIKLLKAEDDIITKNSEANMSAISGPMPANAKQTQTPKTIPEEEIKLSTAADLGQYTYNALCSGDSLTDYLLAAMIVEYIKDQDDIDGFVIINYPNTYREGQILEETFSGRAPPDESELDDRDEIYLEESIIKHRKVEKDPYKEIRISKLVKDPHKKRIEKPFESYFTCYLKLKETEDILQEFVIWELAEDNSEFIDRFYAALGINYSMYYEVIEKEQLALICKYIIGDLSIPLKSSENLFGENVLSLLDFPSSEDKRTKSKIVKSEIINGKSKEKIRRSSKISKLSITSELEVVKSPDSKMDIADVRNLSITSIHEQSEASSSKTSVTVEEVKILAGEEDWDYGEIPIAEGIGIALATCWEETEKTYIHDMQKLFMAIRLQINCIVPYTRFIKDKMEQVITLPSEKQDLVTTFQKEYNDFENDWRDVNLTKNEWHCRVKELQIKLNQICDQRKIFAERQRQTLICENWTLEELTTMVNSYISCMQTEINRSTLTFQAFHDFYYAMLKRSPPSDRLTSKELPKILRETDETSGSKKGGEDKAFRQLKNAFQDLQLKNIEIDYSNNPFNVFIENNVKLALKVIKETNDSYRSLISREYSEIAKIVPVTKKKEENSSIETINEDEIFKLNALKCIDEWTVAINGEMFRANLRIVALQYKCFRDMKLFNDNIYKAFNDIQTDINNYYLNEIKSVDRLCKYLQMAVEGGKRVPDSLILENDTFIIDPNLLQFYPEVVVGDVEKPRRDVQADSQFKIGQLSRLRSQFKIVAPKGIALQQAFIYVLQDFIVFGKENCEGPMFPEIWRHIDPEQVPKLVFILFGDTAYIDWRDFLIYCLNVGFPNIEELLHIRKNFRCKDLESRELISRIDFLKTKLWFESDVDPDDSRRILRNNLIKHFMFELYETEEDIMNYSAFLLAISKHVNPIDGFAMALSVAGGKQICFSLDECEEVICKLIKDKKYRDECLACALKCTTQFLDTIITNVINTCEGTTLIELEYTEPPPTDDKKGKKGKGTGAKAKKIESSQSARIPKAQRSLTSHSKMAQSATDVKTTFICRPCEEEAEVVEEKPPEKEEVVEEEKIEIQPDPNLDYAVRQDVIWNVLKICLPWHFNLVPQEKVTPYIEQVTEVMSRLEVDTDDKSIYIAKFVSDPNICTEEFNRGRLFNAGFKEAMKLDKWQCIVFHDVDLLPLTDRIFYTCPIWPRNLCGKIVEEKRNRFRTFYGGVSVINVEHFYKVNGYSNYYWGWGGEDDDIFKRLQDVGIPVTKYDEKVALYTTLRHVKQQPNRYRYKLLKTATDRYTADGLSTLKYKVTSITMKHLYTHITVNINPDKENIQDVIRRII</sequence>
<feature type="region of interest" description="Disordered" evidence="11">
    <location>
        <begin position="1607"/>
        <end position="1654"/>
    </location>
</feature>
<dbReference type="Pfam" id="PF02709">
    <property type="entry name" value="Glyco_transf_7C"/>
    <property type="match status" value="1"/>
</dbReference>
<evidence type="ECO:0000256" key="2">
    <source>
        <dbReference type="ARBA" id="ARBA00004922"/>
    </source>
</evidence>
<keyword evidence="8" id="KW-1133">Transmembrane helix</keyword>
<name>A0AAV1K296_9NEOP</name>
<dbReference type="Pfam" id="PF22946">
    <property type="entry name" value="SPEF2_D5"/>
    <property type="match status" value="1"/>
</dbReference>
<evidence type="ECO:0000256" key="9">
    <source>
        <dbReference type="ARBA" id="ARBA00023136"/>
    </source>
</evidence>
<keyword evidence="10" id="KW-0325">Glycoprotein</keyword>
<evidence type="ECO:0000259" key="12">
    <source>
        <dbReference type="PROSITE" id="PS50021"/>
    </source>
</evidence>
<dbReference type="PROSITE" id="PS50021">
    <property type="entry name" value="CH"/>
    <property type="match status" value="1"/>
</dbReference>
<dbReference type="InterPro" id="IPR052634">
    <property type="entry name" value="Sperm_flagellar-bone_growth"/>
</dbReference>
<keyword evidence="6" id="KW-0812">Transmembrane</keyword>
<feature type="compositionally biased region" description="Polar residues" evidence="11">
    <location>
        <begin position="1644"/>
        <end position="1654"/>
    </location>
</feature>
<dbReference type="Proteomes" id="UP001497472">
    <property type="component" value="Unassembled WGS sequence"/>
</dbReference>
<evidence type="ECO:0000256" key="5">
    <source>
        <dbReference type="ARBA" id="ARBA00022679"/>
    </source>
</evidence>
<dbReference type="InterPro" id="IPR027791">
    <property type="entry name" value="Galactosyl_T_C"/>
</dbReference>
<dbReference type="InterPro" id="IPR010441">
    <property type="entry name" value="CH_2"/>
</dbReference>
<comment type="pathway">
    <text evidence="2">Protein modification; protein glycosylation.</text>
</comment>
<accession>A0AAV1K296</accession>
<evidence type="ECO:0000256" key="4">
    <source>
        <dbReference type="ARBA" id="ARBA00022676"/>
    </source>
</evidence>
<dbReference type="GO" id="GO:0016020">
    <property type="term" value="C:membrane"/>
    <property type="evidence" value="ECO:0007669"/>
    <property type="project" value="UniProtKB-SubCell"/>
</dbReference>
<proteinExistence type="inferred from homology"/>
<evidence type="ECO:0000313" key="14">
    <source>
        <dbReference type="Proteomes" id="UP001497472"/>
    </source>
</evidence>
<reference evidence="13 14" key="1">
    <citation type="submission" date="2023-11" db="EMBL/GenBank/DDBJ databases">
        <authorList>
            <person name="Okamura Y."/>
        </authorList>
    </citation>
    <scope>NUCLEOTIDE SEQUENCE [LARGE SCALE GENOMIC DNA]</scope>
</reference>
<dbReference type="Gene3D" id="1.10.418.10">
    <property type="entry name" value="Calponin-like domain"/>
    <property type="match status" value="1"/>
</dbReference>
<evidence type="ECO:0000256" key="11">
    <source>
        <dbReference type="SAM" id="MobiDB-lite"/>
    </source>
</evidence>
<dbReference type="PANTHER" id="PTHR14919">
    <property type="entry name" value="KPL2-RELATED"/>
    <property type="match status" value="1"/>
</dbReference>
<keyword evidence="7" id="KW-0735">Signal-anchor</keyword>